<protein>
    <recommendedName>
        <fullName evidence="5">Flagellar hook-associated protein 2</fullName>
        <shortName evidence="5">HAP2</shortName>
    </recommendedName>
    <alternativeName>
        <fullName evidence="5">Flagellar cap protein</fullName>
    </alternativeName>
</protein>
<evidence type="ECO:0000256" key="2">
    <source>
        <dbReference type="ARBA" id="ARBA00011255"/>
    </source>
</evidence>
<evidence type="ECO:0000256" key="5">
    <source>
        <dbReference type="RuleBase" id="RU362066"/>
    </source>
</evidence>
<dbReference type="GO" id="GO:0005576">
    <property type="term" value="C:extracellular region"/>
    <property type="evidence" value="ECO:0007669"/>
    <property type="project" value="UniProtKB-SubCell"/>
</dbReference>
<comment type="caution">
    <text evidence="8">The sequence shown here is derived from an EMBL/GenBank/DDBJ whole genome shotgun (WGS) entry which is preliminary data.</text>
</comment>
<keyword evidence="4 5" id="KW-0975">Bacterial flagellum</keyword>
<comment type="similarity">
    <text evidence="1 5">Belongs to the FliD family.</text>
</comment>
<gene>
    <name evidence="8" type="primary">fliD</name>
    <name evidence="8" type="ORF">HHJ67_05860</name>
</gene>
<feature type="domain" description="Flagellar hook-associated protein 2 C-terminal" evidence="7">
    <location>
        <begin position="289"/>
        <end position="549"/>
    </location>
</feature>
<accession>A0A7Y0UHJ9</accession>
<evidence type="ECO:0000256" key="3">
    <source>
        <dbReference type="ARBA" id="ARBA00023054"/>
    </source>
</evidence>
<dbReference type="InterPro" id="IPR040026">
    <property type="entry name" value="FliD"/>
</dbReference>
<comment type="subunit">
    <text evidence="2 5">Homopentamer.</text>
</comment>
<dbReference type="GO" id="GO:0071973">
    <property type="term" value="P:bacterial-type flagellum-dependent cell motility"/>
    <property type="evidence" value="ECO:0007669"/>
    <property type="project" value="TreeGrafter"/>
</dbReference>
<dbReference type="InterPro" id="IPR010809">
    <property type="entry name" value="FliD_C"/>
</dbReference>
<evidence type="ECO:0000256" key="1">
    <source>
        <dbReference type="ARBA" id="ARBA00009764"/>
    </source>
</evidence>
<keyword evidence="3" id="KW-0175">Coiled coil</keyword>
<evidence type="ECO:0000259" key="6">
    <source>
        <dbReference type="Pfam" id="PF02465"/>
    </source>
</evidence>
<keyword evidence="8" id="KW-0969">Cilium</keyword>
<reference evidence="8 9" key="1">
    <citation type="submission" date="2020-04" db="EMBL/GenBank/DDBJ databases">
        <title>Antimicrobial susceptibility and clonality of vaginal-derived multi-drug resistant Mobiluncus isolates in China.</title>
        <authorList>
            <person name="Zhang X."/>
        </authorList>
    </citation>
    <scope>NUCLEOTIDE SEQUENCE [LARGE SCALE GENOMIC DNA]</scope>
    <source>
        <strain evidence="8 9">19</strain>
    </source>
</reference>
<sequence>MPVGVLSLGVISGWDDTLIPWKEHIMGISIPGLGGFNTQGIVKQLMMLEQVPLRKLESKQNEYKSQVQSLQTMNTKFSNIKRAAWDVYGRASKESVRFDTAEIWEAAKATSSDPMVGVTTTPGAQVGSVEFDVLQVAKSKQATLDLDGVKNLYDAAKAKGEPPKISIMIGDKITTISPSSATAPAFARAINAASDSGISATSVRVGDNPDGTGKYVLQITGKETGADKGDFKIFAGDITQGLGLNAKTSKTDAATNSAHYVYEDAAALATAVRNTGVQEQALNIIHQSSDAKIRLLGQERTYGSNEIQIMDHVKIDLSNVVQKTNPDGTPLYTDALLKGVKVNATRDFDVAAGKMEKMMGALTDALNTLNRGMQSVTKEGIDPTTNKRFTYTAAGPLGNSEGRELKNKIMGLVSSGITVTDAEGKSQTYSLSTFGVGFSGGVEKGADGQVHGSQVNLKFDAEKFKKAMESNPEKVQQVMVEFAKKVGDVASKVSDFTEGSLTRSIESRQKTVSYYRDRISEYGDRLDRKEAQLYKQYSSLETMLARMQQQQTWLAGQLSQLGGQ</sequence>
<organism evidence="8 9">
    <name type="scientific">Mobiluncus curtisii</name>
    <dbReference type="NCBI Taxonomy" id="2051"/>
    <lineage>
        <taxon>Bacteria</taxon>
        <taxon>Bacillati</taxon>
        <taxon>Actinomycetota</taxon>
        <taxon>Actinomycetes</taxon>
        <taxon>Actinomycetales</taxon>
        <taxon>Actinomycetaceae</taxon>
        <taxon>Mobiluncus</taxon>
    </lineage>
</organism>
<evidence type="ECO:0000313" key="9">
    <source>
        <dbReference type="Proteomes" id="UP000553981"/>
    </source>
</evidence>
<dbReference type="PANTHER" id="PTHR30288">
    <property type="entry name" value="FLAGELLAR CAP/ASSEMBLY PROTEIN FLID"/>
    <property type="match status" value="1"/>
</dbReference>
<name>A0A7Y0UHJ9_9ACTO</name>
<proteinExistence type="inferred from homology"/>
<comment type="subcellular location">
    <subcellularLocation>
        <location evidence="5">Secreted</location>
    </subcellularLocation>
    <subcellularLocation>
        <location evidence="5">Bacterial flagellum</location>
    </subcellularLocation>
</comment>
<keyword evidence="8" id="KW-0282">Flagellum</keyword>
<evidence type="ECO:0000259" key="7">
    <source>
        <dbReference type="Pfam" id="PF07195"/>
    </source>
</evidence>
<keyword evidence="8" id="KW-0966">Cell projection</keyword>
<dbReference type="InterPro" id="IPR003481">
    <property type="entry name" value="FliD_N"/>
</dbReference>
<keyword evidence="5" id="KW-0964">Secreted</keyword>
<dbReference type="Pfam" id="PF02465">
    <property type="entry name" value="FliD_N"/>
    <property type="match status" value="1"/>
</dbReference>
<dbReference type="GO" id="GO:0009421">
    <property type="term" value="C:bacterial-type flagellum filament cap"/>
    <property type="evidence" value="ECO:0007669"/>
    <property type="project" value="InterPro"/>
</dbReference>
<evidence type="ECO:0000256" key="4">
    <source>
        <dbReference type="ARBA" id="ARBA00023143"/>
    </source>
</evidence>
<dbReference type="PANTHER" id="PTHR30288:SF0">
    <property type="entry name" value="FLAGELLAR HOOK-ASSOCIATED PROTEIN 2"/>
    <property type="match status" value="1"/>
</dbReference>
<dbReference type="GO" id="GO:0007155">
    <property type="term" value="P:cell adhesion"/>
    <property type="evidence" value="ECO:0007669"/>
    <property type="project" value="InterPro"/>
</dbReference>
<feature type="domain" description="Flagellar hook-associated protein 2 N-terminal" evidence="6">
    <location>
        <begin position="35"/>
        <end position="139"/>
    </location>
</feature>
<dbReference type="EMBL" id="JABCUI010000002">
    <property type="protein sequence ID" value="NMW87277.1"/>
    <property type="molecule type" value="Genomic_DNA"/>
</dbReference>
<dbReference type="Pfam" id="PF07195">
    <property type="entry name" value="FliD_C"/>
    <property type="match status" value="1"/>
</dbReference>
<dbReference type="AlphaFoldDB" id="A0A7Y0UHJ9"/>
<dbReference type="GO" id="GO:0009424">
    <property type="term" value="C:bacterial-type flagellum hook"/>
    <property type="evidence" value="ECO:0007669"/>
    <property type="project" value="UniProtKB-UniRule"/>
</dbReference>
<comment type="function">
    <text evidence="5">Required for morphogenesis and for the elongation of the flagellar filament by facilitating polymerization of the flagellin monomers at the tip of growing filament. Forms a capping structure, which prevents flagellin subunits (transported through the central channel of the flagellum) from leaking out without polymerization at the distal end.</text>
</comment>
<dbReference type="Proteomes" id="UP000553981">
    <property type="component" value="Unassembled WGS sequence"/>
</dbReference>
<evidence type="ECO:0000313" key="8">
    <source>
        <dbReference type="EMBL" id="NMW87277.1"/>
    </source>
</evidence>